<protein>
    <recommendedName>
        <fullName evidence="3">Knr4/Smi1-like domain-containing protein</fullName>
    </recommendedName>
</protein>
<evidence type="ECO:0008006" key="3">
    <source>
        <dbReference type="Google" id="ProtNLM"/>
    </source>
</evidence>
<proteinExistence type="predicted"/>
<dbReference type="RefSeq" id="WP_344284546.1">
    <property type="nucleotide sequence ID" value="NZ_BAAAMR010000193.1"/>
</dbReference>
<accession>A0ABN3AJE9</accession>
<evidence type="ECO:0000313" key="1">
    <source>
        <dbReference type="EMBL" id="GAA2170339.1"/>
    </source>
</evidence>
<organism evidence="1 2">
    <name type="scientific">Actinomadura napierensis</name>
    <dbReference type="NCBI Taxonomy" id="267854"/>
    <lineage>
        <taxon>Bacteria</taxon>
        <taxon>Bacillati</taxon>
        <taxon>Actinomycetota</taxon>
        <taxon>Actinomycetes</taxon>
        <taxon>Streptosporangiales</taxon>
        <taxon>Thermomonosporaceae</taxon>
        <taxon>Actinomadura</taxon>
    </lineage>
</organism>
<reference evidence="1 2" key="1">
    <citation type="journal article" date="2019" name="Int. J. Syst. Evol. Microbiol.">
        <title>The Global Catalogue of Microorganisms (GCM) 10K type strain sequencing project: providing services to taxonomists for standard genome sequencing and annotation.</title>
        <authorList>
            <consortium name="The Broad Institute Genomics Platform"/>
            <consortium name="The Broad Institute Genome Sequencing Center for Infectious Disease"/>
            <person name="Wu L."/>
            <person name="Ma J."/>
        </authorList>
    </citation>
    <scope>NUCLEOTIDE SEQUENCE [LARGE SCALE GENOMIC DNA]</scope>
    <source>
        <strain evidence="1 2">JCM 13850</strain>
    </source>
</reference>
<dbReference type="Proteomes" id="UP001501020">
    <property type="component" value="Unassembled WGS sequence"/>
</dbReference>
<keyword evidence="2" id="KW-1185">Reference proteome</keyword>
<dbReference type="EMBL" id="BAAAMR010000193">
    <property type="protein sequence ID" value="GAA2170339.1"/>
    <property type="molecule type" value="Genomic_DNA"/>
</dbReference>
<comment type="caution">
    <text evidence="1">The sequence shown here is derived from an EMBL/GenBank/DDBJ whole genome shotgun (WGS) entry which is preliminary data.</text>
</comment>
<gene>
    <name evidence="1" type="ORF">GCM10009727_94520</name>
</gene>
<sequence length="419" mass="46874">MFDADHVRVRRIADKLVAVRSMPAASKAFGAEAHRFKLEPPLPEAMVAEFEERHEVALPKEFRLFVIELGNGGAGPGYGLRRLTVSCCAHRRSGHLTRPSPYRPGPRYLDDWEQRYESPPGPDRIFLPGTVEIAGHGCSLVTHLVVTGPARGRLINLDCEGPIGPYVLEDADFLAWYERWLDEAMAGYDIGWFGERLPLGEPALLTVLTDDGSPTRRVRAGESLLRLPAISDRAWAALAAAMSTDVDASVRAELWDLLRWQRHKHQRHLNNAEAIADDIALYARSCTPPDLKALDILCRLTLTDVLPELACQDSQRRRRAAYHFAQPWPGERDGSRSGLLDDAVTELLIDADALLRSHGVAAVRLLGLTHLHPRLREIQRTETDPWVRHHLDQILGEDPPQTWADLASAPPEMTEYPPF</sequence>
<dbReference type="InterPro" id="IPR037883">
    <property type="entry name" value="Knr4/Smi1-like_sf"/>
</dbReference>
<dbReference type="SUPFAM" id="SSF160631">
    <property type="entry name" value="SMI1/KNR4-like"/>
    <property type="match status" value="1"/>
</dbReference>
<name>A0ABN3AJE9_9ACTN</name>
<evidence type="ECO:0000313" key="2">
    <source>
        <dbReference type="Proteomes" id="UP001501020"/>
    </source>
</evidence>